<dbReference type="PROSITE" id="PS50109">
    <property type="entry name" value="HIS_KIN"/>
    <property type="match status" value="1"/>
</dbReference>
<dbReference type="PROSITE" id="PS50112">
    <property type="entry name" value="PAS"/>
    <property type="match status" value="3"/>
</dbReference>
<dbReference type="SUPFAM" id="SSF52172">
    <property type="entry name" value="CheY-like"/>
    <property type="match status" value="2"/>
</dbReference>
<dbReference type="Gene3D" id="1.10.287.130">
    <property type="match status" value="1"/>
</dbReference>
<dbReference type="SMART" id="SM00065">
    <property type="entry name" value="GAF"/>
    <property type="match status" value="1"/>
</dbReference>
<dbReference type="eggNOG" id="COG4191">
    <property type="taxonomic scope" value="Bacteria"/>
</dbReference>
<dbReference type="SUPFAM" id="SSF47384">
    <property type="entry name" value="Homodimeric domain of signal transducing histidine kinase"/>
    <property type="match status" value="1"/>
</dbReference>
<evidence type="ECO:0000256" key="2">
    <source>
        <dbReference type="ARBA" id="ARBA00012438"/>
    </source>
</evidence>
<dbReference type="InterPro" id="IPR004358">
    <property type="entry name" value="Sig_transdc_His_kin-like_C"/>
</dbReference>
<dbReference type="InterPro" id="IPR001789">
    <property type="entry name" value="Sig_transdc_resp-reg_receiver"/>
</dbReference>
<dbReference type="PROSITE" id="PS50110">
    <property type="entry name" value="RESPONSE_REGULATORY"/>
    <property type="match status" value="2"/>
</dbReference>
<keyword evidence="8" id="KW-0902">Two-component regulatory system</keyword>
<feature type="domain" description="Response regulatory" evidence="12">
    <location>
        <begin position="964"/>
        <end position="1078"/>
    </location>
</feature>
<dbReference type="PRINTS" id="PR00344">
    <property type="entry name" value="BCTRLSENSOR"/>
</dbReference>
<evidence type="ECO:0000256" key="1">
    <source>
        <dbReference type="ARBA" id="ARBA00000085"/>
    </source>
</evidence>
<dbReference type="CDD" id="cd00082">
    <property type="entry name" value="HisKA"/>
    <property type="match status" value="1"/>
</dbReference>
<evidence type="ECO:0000256" key="10">
    <source>
        <dbReference type="SAM" id="Coils"/>
    </source>
</evidence>
<protein>
    <recommendedName>
        <fullName evidence="2">histidine kinase</fullName>
        <ecNumber evidence="2">2.7.13.3</ecNumber>
    </recommendedName>
</protein>
<dbReference type="Pfam" id="PF00072">
    <property type="entry name" value="Response_reg"/>
    <property type="match status" value="2"/>
</dbReference>
<feature type="domain" description="PAS" evidence="13">
    <location>
        <begin position="9"/>
        <end position="79"/>
    </location>
</feature>
<dbReference type="InterPro" id="IPR000014">
    <property type="entry name" value="PAS"/>
</dbReference>
<evidence type="ECO:0000256" key="5">
    <source>
        <dbReference type="ARBA" id="ARBA00022741"/>
    </source>
</evidence>
<dbReference type="InterPro" id="IPR029016">
    <property type="entry name" value="GAF-like_dom_sf"/>
</dbReference>
<feature type="coiled-coil region" evidence="10">
    <location>
        <begin position="544"/>
        <end position="571"/>
    </location>
</feature>
<dbReference type="PATRIC" id="fig|472175.3.peg.358"/>
<evidence type="ECO:0000256" key="9">
    <source>
        <dbReference type="PROSITE-ProRule" id="PRU00169"/>
    </source>
</evidence>
<evidence type="ECO:0000256" key="7">
    <source>
        <dbReference type="ARBA" id="ARBA00022840"/>
    </source>
</evidence>
<dbReference type="GO" id="GO:0006355">
    <property type="term" value="P:regulation of DNA-templated transcription"/>
    <property type="evidence" value="ECO:0007669"/>
    <property type="project" value="InterPro"/>
</dbReference>
<evidence type="ECO:0000259" key="12">
    <source>
        <dbReference type="PROSITE" id="PS50110"/>
    </source>
</evidence>
<dbReference type="SUPFAM" id="SSF55785">
    <property type="entry name" value="PYP-like sensor domain (PAS domain)"/>
    <property type="match status" value="3"/>
</dbReference>
<dbReference type="RefSeq" id="WP_081871057.1">
    <property type="nucleotide sequence ID" value="NZ_JMQM01000001.1"/>
</dbReference>
<evidence type="ECO:0000313" key="15">
    <source>
        <dbReference type="EMBL" id="KFB09330.1"/>
    </source>
</evidence>
<accession>A0A084U8P4</accession>
<feature type="domain" description="PAC" evidence="14">
    <location>
        <begin position="82"/>
        <end position="134"/>
    </location>
</feature>
<evidence type="ECO:0000259" key="14">
    <source>
        <dbReference type="PROSITE" id="PS50113"/>
    </source>
</evidence>
<dbReference type="EMBL" id="JMQM01000001">
    <property type="protein sequence ID" value="KFB09330.1"/>
    <property type="molecule type" value="Genomic_DNA"/>
</dbReference>
<proteinExistence type="predicted"/>
<keyword evidence="3 9" id="KW-0597">Phosphoprotein</keyword>
<dbReference type="InterPro" id="IPR000700">
    <property type="entry name" value="PAS-assoc_C"/>
</dbReference>
<dbReference type="InterPro" id="IPR005467">
    <property type="entry name" value="His_kinase_dom"/>
</dbReference>
<dbReference type="InterPro" id="IPR013767">
    <property type="entry name" value="PAS_fold"/>
</dbReference>
<dbReference type="SUPFAM" id="SSF55781">
    <property type="entry name" value="GAF domain-like"/>
    <property type="match status" value="1"/>
</dbReference>
<dbReference type="SUPFAM" id="SSF55874">
    <property type="entry name" value="ATPase domain of HSP90 chaperone/DNA topoisomerase II/histidine kinase"/>
    <property type="match status" value="1"/>
</dbReference>
<keyword evidence="5" id="KW-0547">Nucleotide-binding</keyword>
<comment type="catalytic activity">
    <reaction evidence="1">
        <text>ATP + protein L-histidine = ADP + protein N-phospho-L-histidine.</text>
        <dbReference type="EC" id="2.7.13.3"/>
    </reaction>
</comment>
<dbReference type="EC" id="2.7.13.3" evidence="2"/>
<dbReference type="Pfam" id="PF01590">
    <property type="entry name" value="GAF"/>
    <property type="match status" value="1"/>
</dbReference>
<evidence type="ECO:0000259" key="11">
    <source>
        <dbReference type="PROSITE" id="PS50109"/>
    </source>
</evidence>
<dbReference type="SMART" id="SM00091">
    <property type="entry name" value="PAS"/>
    <property type="match status" value="3"/>
</dbReference>
<dbReference type="NCBIfam" id="TIGR00229">
    <property type="entry name" value="sensory_box"/>
    <property type="match status" value="3"/>
</dbReference>
<dbReference type="InterPro" id="IPR003661">
    <property type="entry name" value="HisK_dim/P_dom"/>
</dbReference>
<feature type="domain" description="PAS" evidence="13">
    <location>
        <begin position="286"/>
        <end position="329"/>
    </location>
</feature>
<comment type="caution">
    <text evidence="15">The sequence shown here is derived from an EMBL/GenBank/DDBJ whole genome shotgun (WGS) entry which is preliminary data.</text>
</comment>
<dbReference type="CDD" id="cd00130">
    <property type="entry name" value="PAS"/>
    <property type="match status" value="3"/>
</dbReference>
<feature type="domain" description="Histidine kinase" evidence="11">
    <location>
        <begin position="580"/>
        <end position="803"/>
    </location>
</feature>
<evidence type="ECO:0000256" key="8">
    <source>
        <dbReference type="ARBA" id="ARBA00023012"/>
    </source>
</evidence>
<dbReference type="InterPro" id="IPR001610">
    <property type="entry name" value="PAC"/>
</dbReference>
<feature type="modified residue" description="4-aspartylphosphate" evidence="9">
    <location>
        <position position="1013"/>
    </location>
</feature>
<dbReference type="Gene3D" id="3.30.450.20">
    <property type="entry name" value="PAS domain"/>
    <property type="match status" value="3"/>
</dbReference>
<dbReference type="GO" id="GO:0000155">
    <property type="term" value="F:phosphorelay sensor kinase activity"/>
    <property type="evidence" value="ECO:0007669"/>
    <property type="project" value="InterPro"/>
</dbReference>
<sequence length="1078" mass="118640">MSETLSIDSSIDFAAIVEHCEDAIISLSLDGTITSWNRGATKLFGYEAKVMVGTSITRLIPVERHAEEDEILSRISKGENVSHFETRRLTKDGRELDISLTVSPIKDQSGNVIGASKIARDITARKRLEAGHQKLIDCARLVGRPFLDAVVEALAEALEVRWVLLCDLHPEEPGRARVLAGWTDGHPQEYYEYELRGTPCANVLRDEACFYPANVSAYFPEDPLLGEMGVETYLGVPLRGAEGETFGLLAVLNDKPIDPELQPRHTLDLFAGRVAAELQRIATSSINERLGRIVEDAASETYVFDVETLKFILVNRGARENIGYSMEELRELTPLDIKPALSADEFDQLIEPLRNRSIEVQQFQTIHRRKDGSEYNVSVSLQLLEDETRPVFFAAIEDTTDRDIALSGYKQATQRLDTILNNTTMAVFLMDDRQECIYMNPAAETLTGYSFEETRGRPLHDVIHHTYPDGRPFPLAECAIDRAFPEDNQVQGEEMFIHKDGTFFPVAFTASPIRNEDGLPVGTVIEVREITAELRAREAMASFNEALKKRVEEEVAERAVVEEQLRQAQKMEAIGQLTGGIAHDFNNLLQVIGGNIQLLMRELAGNPRAEERLQNALAGVNRGGKLASHLLAFGRRQPLAPKAVNLGRLLRGMDDLLRRAVGEGVKVAIHAPEGLWNSLIDEAQVENAILNLAINARDAMDGQGSLSIEISNTQLDARYASRHPDVEAGEYVQLSITDTGCGIPSDILDQVFDPFFTTKPPGKGSGLGLSMVYGLTKQSNGHISVSSEVGQGTTFKIYFPRTHQQEEEASLAKAAESVRGGSETILVVEDDEDVRKTVTEMLCELGYNVLEAADADRGLKVVESGAPLDLLFTDVVMPGTLSSRDLAQRAKELVPGLKVLFTSGYAEDGIIHGGRLDEAVELLSKPYTHEELVHRLRTLLDAPGGREEMQFSESGTAEGSVPLSVLLVEDEPLIRMTGVEMLSEIGLTVFEAETAKEALQVLENTRIDVMITDLGLPDVSGETLVSEVQEKWPSIRIIVASGFASNEALEGKVDGGEIGWLAKPYGVDDVRRALYPCD</sequence>
<dbReference type="SMART" id="SM00448">
    <property type="entry name" value="REC"/>
    <property type="match status" value="2"/>
</dbReference>
<dbReference type="InterPro" id="IPR003018">
    <property type="entry name" value="GAF"/>
</dbReference>
<dbReference type="GO" id="GO:0005524">
    <property type="term" value="F:ATP binding"/>
    <property type="evidence" value="ECO:0007669"/>
    <property type="project" value="UniProtKB-KW"/>
</dbReference>
<evidence type="ECO:0000259" key="13">
    <source>
        <dbReference type="PROSITE" id="PS50112"/>
    </source>
</evidence>
<dbReference type="InterPro" id="IPR036097">
    <property type="entry name" value="HisK_dim/P_sf"/>
</dbReference>
<dbReference type="InterPro" id="IPR035965">
    <property type="entry name" value="PAS-like_dom_sf"/>
</dbReference>
<dbReference type="Gene3D" id="3.30.565.10">
    <property type="entry name" value="Histidine kinase-like ATPase, C-terminal domain"/>
    <property type="match status" value="1"/>
</dbReference>
<dbReference type="CDD" id="cd18161">
    <property type="entry name" value="REC_hyHK_blue-like"/>
    <property type="match status" value="1"/>
</dbReference>
<evidence type="ECO:0000256" key="4">
    <source>
        <dbReference type="ARBA" id="ARBA00022679"/>
    </source>
</evidence>
<dbReference type="PROSITE" id="PS50113">
    <property type="entry name" value="PAC"/>
    <property type="match status" value="2"/>
</dbReference>
<dbReference type="PANTHER" id="PTHR43065">
    <property type="entry name" value="SENSOR HISTIDINE KINASE"/>
    <property type="match status" value="1"/>
</dbReference>
<dbReference type="SMART" id="SM00387">
    <property type="entry name" value="HATPase_c"/>
    <property type="match status" value="1"/>
</dbReference>
<dbReference type="eggNOG" id="COG5000">
    <property type="taxonomic scope" value="Bacteria"/>
</dbReference>
<dbReference type="Proteomes" id="UP000053675">
    <property type="component" value="Unassembled WGS sequence"/>
</dbReference>
<dbReference type="InterPro" id="IPR036890">
    <property type="entry name" value="HATPase_C_sf"/>
</dbReference>
<dbReference type="InterPro" id="IPR003594">
    <property type="entry name" value="HATPase_dom"/>
</dbReference>
<keyword evidence="7" id="KW-0067">ATP-binding</keyword>
<dbReference type="Pfam" id="PF00989">
    <property type="entry name" value="PAS"/>
    <property type="match status" value="2"/>
</dbReference>
<keyword evidence="10" id="KW-0175">Coiled coil</keyword>
<dbReference type="InterPro" id="IPR011006">
    <property type="entry name" value="CheY-like_superfamily"/>
</dbReference>
<name>A0A084U8P4_9HYPH</name>
<dbReference type="OrthoDB" id="9796100at2"/>
<dbReference type="SMART" id="SM00388">
    <property type="entry name" value="HisKA"/>
    <property type="match status" value="1"/>
</dbReference>
<dbReference type="Gene3D" id="3.30.450.40">
    <property type="match status" value="1"/>
</dbReference>
<feature type="domain" description="Response regulatory" evidence="12">
    <location>
        <begin position="824"/>
        <end position="940"/>
    </location>
</feature>
<feature type="modified residue" description="4-aspartylphosphate" evidence="9">
    <location>
        <position position="874"/>
    </location>
</feature>
<dbReference type="Pfam" id="PF02518">
    <property type="entry name" value="HATPase_c"/>
    <property type="match status" value="1"/>
</dbReference>
<keyword evidence="6" id="KW-0418">Kinase</keyword>
<dbReference type="eggNOG" id="COG3852">
    <property type="taxonomic scope" value="Bacteria"/>
</dbReference>
<dbReference type="Pfam" id="PF13426">
    <property type="entry name" value="PAS_9"/>
    <property type="match status" value="1"/>
</dbReference>
<dbReference type="SMART" id="SM00086">
    <property type="entry name" value="PAC"/>
    <property type="match status" value="3"/>
</dbReference>
<organism evidence="15 16">
    <name type="scientific">Nitratireductor basaltis</name>
    <dbReference type="NCBI Taxonomy" id="472175"/>
    <lineage>
        <taxon>Bacteria</taxon>
        <taxon>Pseudomonadati</taxon>
        <taxon>Pseudomonadota</taxon>
        <taxon>Alphaproteobacteria</taxon>
        <taxon>Hyphomicrobiales</taxon>
        <taxon>Phyllobacteriaceae</taxon>
        <taxon>Nitratireductor</taxon>
    </lineage>
</organism>
<dbReference type="PANTHER" id="PTHR43065:SF49">
    <property type="entry name" value="HISTIDINE KINASE"/>
    <property type="match status" value="1"/>
</dbReference>
<gene>
    <name evidence="15" type="ORF">EL18_00345</name>
</gene>
<evidence type="ECO:0000256" key="6">
    <source>
        <dbReference type="ARBA" id="ARBA00022777"/>
    </source>
</evidence>
<reference evidence="15 16" key="1">
    <citation type="submission" date="2014-05" db="EMBL/GenBank/DDBJ databases">
        <title>Draft Genome Sequence of Nitratireductor basaltis Strain UMTGB225, A Marine Bacterium Isolated from Green Barrel Tunicate.</title>
        <authorList>
            <person name="Gan H.Y."/>
        </authorList>
    </citation>
    <scope>NUCLEOTIDE SEQUENCE [LARGE SCALE GENOMIC DNA]</scope>
    <source>
        <strain evidence="15 16">UMTGB225</strain>
    </source>
</reference>
<keyword evidence="4" id="KW-0808">Transferase</keyword>
<dbReference type="Gene3D" id="3.40.50.2300">
    <property type="match status" value="2"/>
</dbReference>
<evidence type="ECO:0000313" key="16">
    <source>
        <dbReference type="Proteomes" id="UP000053675"/>
    </source>
</evidence>
<dbReference type="AlphaFoldDB" id="A0A084U8P4"/>
<feature type="domain" description="PAS" evidence="13">
    <location>
        <begin position="412"/>
        <end position="464"/>
    </location>
</feature>
<dbReference type="STRING" id="472175.EL18_00345"/>
<keyword evidence="16" id="KW-1185">Reference proteome</keyword>
<evidence type="ECO:0000256" key="3">
    <source>
        <dbReference type="ARBA" id="ARBA00022553"/>
    </source>
</evidence>
<feature type="domain" description="PAC" evidence="14">
    <location>
        <begin position="490"/>
        <end position="542"/>
    </location>
</feature>